<sequence length="102" mass="11256">MSPLPNRNIVGVFLFKDFVSFPELFVKFNQASHVGVGLSPCCWCRAAGRRQSQPPAVGINSAKITTSVKELYSVPEIFYQHGELSNCGAKRGVGGLRRLLRF</sequence>
<dbReference type="EMBL" id="JAHRIQ010005303">
    <property type="protein sequence ID" value="MEQ2223024.1"/>
    <property type="molecule type" value="Genomic_DNA"/>
</dbReference>
<keyword evidence="2" id="KW-1185">Reference proteome</keyword>
<gene>
    <name evidence="1" type="ORF">ILYODFUR_032510</name>
</gene>
<dbReference type="Proteomes" id="UP001482620">
    <property type="component" value="Unassembled WGS sequence"/>
</dbReference>
<reference evidence="1 2" key="1">
    <citation type="submission" date="2021-06" db="EMBL/GenBank/DDBJ databases">
        <authorList>
            <person name="Palmer J.M."/>
        </authorList>
    </citation>
    <scope>NUCLEOTIDE SEQUENCE [LARGE SCALE GENOMIC DNA]</scope>
    <source>
        <strain evidence="2">if_2019</strain>
        <tissue evidence="1">Muscle</tissue>
    </source>
</reference>
<name>A0ABV0SR26_9TELE</name>
<proteinExistence type="predicted"/>
<evidence type="ECO:0000313" key="2">
    <source>
        <dbReference type="Proteomes" id="UP001482620"/>
    </source>
</evidence>
<organism evidence="1 2">
    <name type="scientific">Ilyodon furcidens</name>
    <name type="common">goldbreast splitfin</name>
    <dbReference type="NCBI Taxonomy" id="33524"/>
    <lineage>
        <taxon>Eukaryota</taxon>
        <taxon>Metazoa</taxon>
        <taxon>Chordata</taxon>
        <taxon>Craniata</taxon>
        <taxon>Vertebrata</taxon>
        <taxon>Euteleostomi</taxon>
        <taxon>Actinopterygii</taxon>
        <taxon>Neopterygii</taxon>
        <taxon>Teleostei</taxon>
        <taxon>Neoteleostei</taxon>
        <taxon>Acanthomorphata</taxon>
        <taxon>Ovalentaria</taxon>
        <taxon>Atherinomorphae</taxon>
        <taxon>Cyprinodontiformes</taxon>
        <taxon>Goodeidae</taxon>
        <taxon>Ilyodon</taxon>
    </lineage>
</organism>
<comment type="caution">
    <text evidence="1">The sequence shown here is derived from an EMBL/GenBank/DDBJ whole genome shotgun (WGS) entry which is preliminary data.</text>
</comment>
<protein>
    <submittedName>
        <fullName evidence="1">Uncharacterized protein</fullName>
    </submittedName>
</protein>
<accession>A0ABV0SR26</accession>
<evidence type="ECO:0000313" key="1">
    <source>
        <dbReference type="EMBL" id="MEQ2223024.1"/>
    </source>
</evidence>